<comment type="pathway">
    <text evidence="1">Lipid metabolism.</text>
</comment>
<sequence length="232" mass="25172">MTRQGAARRALARLSGRIITFFARAVTAVQPIWQGVAPDAARQRIYFANHASHGDFILIWAVLPPRQQRATRPVAGADYWRSGRLRRFVGGEVFNALLIERKGEAVPGTAIAQMAEALDAGDSLILFPEGTRNQTDAALLSFRSGLFHLASQRPEIDLVPVWIENLNRVLPKGAVIPVPLMCKTVFGAPLHLAAGEAKADFLARARAALLALRPRPETDAPAEPVPAPKEAP</sequence>
<dbReference type="GO" id="GO:0003841">
    <property type="term" value="F:1-acylglycerol-3-phosphate O-acyltransferase activity"/>
    <property type="evidence" value="ECO:0007669"/>
    <property type="project" value="TreeGrafter"/>
</dbReference>
<evidence type="ECO:0000256" key="3">
    <source>
        <dbReference type="ARBA" id="ARBA00023315"/>
    </source>
</evidence>
<organism evidence="5 6">
    <name type="scientific">Paracoccus limosus</name>
    <dbReference type="NCBI Taxonomy" id="913252"/>
    <lineage>
        <taxon>Bacteria</taxon>
        <taxon>Pseudomonadati</taxon>
        <taxon>Pseudomonadota</taxon>
        <taxon>Alphaproteobacteria</taxon>
        <taxon>Rhodobacterales</taxon>
        <taxon>Paracoccaceae</taxon>
        <taxon>Paracoccus</taxon>
    </lineage>
</organism>
<name>A0A844GYE6_9RHOB</name>
<gene>
    <name evidence="5" type="ORF">GL279_03705</name>
</gene>
<reference evidence="5 6" key="1">
    <citation type="submission" date="2019-11" db="EMBL/GenBank/DDBJ databases">
        <authorList>
            <person name="Dong K."/>
        </authorList>
    </citation>
    <scope>NUCLEOTIDE SEQUENCE [LARGE SCALE GENOMIC DNA]</scope>
    <source>
        <strain evidence="5 6">JCM 17370</strain>
    </source>
</reference>
<dbReference type="SMART" id="SM00563">
    <property type="entry name" value="PlsC"/>
    <property type="match status" value="1"/>
</dbReference>
<keyword evidence="3 5" id="KW-0012">Acyltransferase</keyword>
<dbReference type="RefSeq" id="WP_155063256.1">
    <property type="nucleotide sequence ID" value="NZ_WMIF01000003.1"/>
</dbReference>
<evidence type="ECO:0000313" key="5">
    <source>
        <dbReference type="EMBL" id="MTH33696.1"/>
    </source>
</evidence>
<evidence type="ECO:0000259" key="4">
    <source>
        <dbReference type="SMART" id="SM00563"/>
    </source>
</evidence>
<feature type="domain" description="Phospholipid/glycerol acyltransferase" evidence="4">
    <location>
        <begin position="44"/>
        <end position="166"/>
    </location>
</feature>
<dbReference type="Proteomes" id="UP000442533">
    <property type="component" value="Unassembled WGS sequence"/>
</dbReference>
<protein>
    <submittedName>
        <fullName evidence="5">1-acyl-sn-glycerol-3-phosphate acyltransferase</fullName>
    </submittedName>
</protein>
<dbReference type="PANTHER" id="PTHR10434:SF11">
    <property type="entry name" value="1-ACYL-SN-GLYCEROL-3-PHOSPHATE ACYLTRANSFERASE"/>
    <property type="match status" value="1"/>
</dbReference>
<evidence type="ECO:0000256" key="2">
    <source>
        <dbReference type="ARBA" id="ARBA00022679"/>
    </source>
</evidence>
<dbReference type="SUPFAM" id="SSF69593">
    <property type="entry name" value="Glycerol-3-phosphate (1)-acyltransferase"/>
    <property type="match status" value="1"/>
</dbReference>
<comment type="caution">
    <text evidence="5">The sequence shown here is derived from an EMBL/GenBank/DDBJ whole genome shotgun (WGS) entry which is preliminary data.</text>
</comment>
<dbReference type="CDD" id="cd07989">
    <property type="entry name" value="LPLAT_AGPAT-like"/>
    <property type="match status" value="1"/>
</dbReference>
<dbReference type="GO" id="GO:0006654">
    <property type="term" value="P:phosphatidic acid biosynthetic process"/>
    <property type="evidence" value="ECO:0007669"/>
    <property type="project" value="TreeGrafter"/>
</dbReference>
<dbReference type="InterPro" id="IPR002123">
    <property type="entry name" value="Plipid/glycerol_acylTrfase"/>
</dbReference>
<evidence type="ECO:0000256" key="1">
    <source>
        <dbReference type="ARBA" id="ARBA00005189"/>
    </source>
</evidence>
<proteinExistence type="predicted"/>
<keyword evidence="2 5" id="KW-0808">Transferase</keyword>
<accession>A0A844GYE6</accession>
<dbReference type="OrthoDB" id="9808424at2"/>
<evidence type="ECO:0000313" key="6">
    <source>
        <dbReference type="Proteomes" id="UP000442533"/>
    </source>
</evidence>
<dbReference type="PANTHER" id="PTHR10434">
    <property type="entry name" value="1-ACYL-SN-GLYCEROL-3-PHOSPHATE ACYLTRANSFERASE"/>
    <property type="match status" value="1"/>
</dbReference>
<dbReference type="EMBL" id="WMIF01000003">
    <property type="protein sequence ID" value="MTH33696.1"/>
    <property type="molecule type" value="Genomic_DNA"/>
</dbReference>
<keyword evidence="6" id="KW-1185">Reference proteome</keyword>
<dbReference type="Pfam" id="PF01553">
    <property type="entry name" value="Acyltransferase"/>
    <property type="match status" value="1"/>
</dbReference>
<dbReference type="AlphaFoldDB" id="A0A844GYE6"/>